<dbReference type="InterPro" id="IPR018247">
    <property type="entry name" value="EF_Hand_1_Ca_BS"/>
</dbReference>
<feature type="non-terminal residue" evidence="1">
    <location>
        <position position="1"/>
    </location>
</feature>
<protein>
    <recommendedName>
        <fullName evidence="2">Dockerin domain-containing protein</fullName>
    </recommendedName>
</protein>
<organism evidence="1">
    <name type="scientific">marine sediment metagenome</name>
    <dbReference type="NCBI Taxonomy" id="412755"/>
    <lineage>
        <taxon>unclassified sequences</taxon>
        <taxon>metagenomes</taxon>
        <taxon>ecological metagenomes</taxon>
    </lineage>
</organism>
<dbReference type="SUPFAM" id="SSF63446">
    <property type="entry name" value="Type I dockerin domain"/>
    <property type="match status" value="1"/>
</dbReference>
<accession>X1H1G2</accession>
<dbReference type="AlphaFoldDB" id="X1H1G2"/>
<dbReference type="GO" id="GO:0000272">
    <property type="term" value="P:polysaccharide catabolic process"/>
    <property type="evidence" value="ECO:0007669"/>
    <property type="project" value="InterPro"/>
</dbReference>
<feature type="non-terminal residue" evidence="1">
    <location>
        <position position="279"/>
    </location>
</feature>
<reference evidence="1" key="1">
    <citation type="journal article" date="2014" name="Front. Microbiol.">
        <title>High frequency of phylogenetically diverse reductive dehalogenase-homologous genes in deep subseafloor sedimentary metagenomes.</title>
        <authorList>
            <person name="Kawai M."/>
            <person name="Futagami T."/>
            <person name="Toyoda A."/>
            <person name="Takaki Y."/>
            <person name="Nishi S."/>
            <person name="Hori S."/>
            <person name="Arai W."/>
            <person name="Tsubouchi T."/>
            <person name="Morono Y."/>
            <person name="Uchiyama I."/>
            <person name="Ito T."/>
            <person name="Fujiyama A."/>
            <person name="Inagaki F."/>
            <person name="Takami H."/>
        </authorList>
    </citation>
    <scope>NUCLEOTIDE SEQUENCE</scope>
    <source>
        <strain evidence="1">Expedition CK06-06</strain>
    </source>
</reference>
<evidence type="ECO:0008006" key="2">
    <source>
        <dbReference type="Google" id="ProtNLM"/>
    </source>
</evidence>
<comment type="caution">
    <text evidence="1">The sequence shown here is derived from an EMBL/GenBank/DDBJ whole genome shotgun (WGS) entry which is preliminary data.</text>
</comment>
<sequence>NPGCGLGDELLSVPDDPNNEWGENLRINMGAYGGTAEASMPPYGWALLGDLSNDGIIDYVDLGGQVKDWLTTASQQPGDLNRDGIVNMADFALLAQDWLAKTSWYKPPIVLEIYALGCWGVYLLDTITMPEEGEITITSELPPQSSYAFVYAFREGYYTEIYNLDESNTINVDLDPIVPTKFNGTIFLTDPFFTALYLADTDVNVIDGDTVVGQFRTDEQGRFAIEMEPGNYYFEFYECASGFGGYHREEVEIQGQYKDFFFHYDSMVDKPNIYLYPEE</sequence>
<name>X1H1G2_9ZZZZ</name>
<dbReference type="EMBL" id="BARU01022830">
    <property type="protein sequence ID" value="GAH47704.1"/>
    <property type="molecule type" value="Genomic_DNA"/>
</dbReference>
<dbReference type="Gene3D" id="1.10.1330.10">
    <property type="entry name" value="Dockerin domain"/>
    <property type="match status" value="1"/>
</dbReference>
<proteinExistence type="predicted"/>
<dbReference type="InterPro" id="IPR036439">
    <property type="entry name" value="Dockerin_dom_sf"/>
</dbReference>
<dbReference type="PROSITE" id="PS00018">
    <property type="entry name" value="EF_HAND_1"/>
    <property type="match status" value="1"/>
</dbReference>
<gene>
    <name evidence="1" type="ORF">S03H2_37138</name>
</gene>
<evidence type="ECO:0000313" key="1">
    <source>
        <dbReference type="EMBL" id="GAH47704.1"/>
    </source>
</evidence>